<dbReference type="HOGENOM" id="CLU_145215_1_0_5"/>
<comment type="caution">
    <text evidence="2">The sequence shown here is derived from an EMBL/GenBank/DDBJ whole genome shotgun (WGS) entry which is preliminary data.</text>
</comment>
<evidence type="ECO:0000313" key="2">
    <source>
        <dbReference type="EMBL" id="EAS49839.1"/>
    </source>
</evidence>
<sequence length="122" mass="13971">MPGFNEALTIGAEHPGAGSCRPAQPRSLPMHTRNVDPQFENMLKGFGLTTAEVLYRMPDHPDFLQSFSWQFEDMAPSYPRLKRFLDHWDREIEAAIHSVRVMHAGLVRPREIRLVKDGGHLH</sequence>
<organism evidence="2 3">
    <name type="scientific">Aurantimonas manganoxydans (strain ATCC BAA-1229 / DSM 21871 / SI85-9A1)</name>
    <dbReference type="NCBI Taxonomy" id="287752"/>
    <lineage>
        <taxon>Bacteria</taxon>
        <taxon>Pseudomonadati</taxon>
        <taxon>Pseudomonadota</taxon>
        <taxon>Alphaproteobacteria</taxon>
        <taxon>Hyphomicrobiales</taxon>
        <taxon>Aurantimonadaceae</taxon>
        <taxon>Aurantimonas</taxon>
    </lineage>
</organism>
<gene>
    <name evidence="2" type="ORF">SI859A1_01191</name>
</gene>
<dbReference type="Pfam" id="PF06233">
    <property type="entry name" value="Usg"/>
    <property type="match status" value="1"/>
</dbReference>
<name>Q1YJC8_AURMS</name>
<evidence type="ECO:0008006" key="4">
    <source>
        <dbReference type="Google" id="ProtNLM"/>
    </source>
</evidence>
<dbReference type="AlphaFoldDB" id="Q1YJC8"/>
<dbReference type="EMBL" id="AAPJ01000003">
    <property type="protein sequence ID" value="EAS49839.1"/>
    <property type="molecule type" value="Genomic_DNA"/>
</dbReference>
<evidence type="ECO:0000313" key="3">
    <source>
        <dbReference type="Proteomes" id="UP000000321"/>
    </source>
</evidence>
<keyword evidence="3" id="KW-1185">Reference proteome</keyword>
<dbReference type="InterPro" id="IPR009354">
    <property type="entry name" value="Usg"/>
</dbReference>
<protein>
    <recommendedName>
        <fullName evidence="4">Usg protein</fullName>
    </recommendedName>
</protein>
<proteinExistence type="predicted"/>
<feature type="region of interest" description="Disordered" evidence="1">
    <location>
        <begin position="13"/>
        <end position="32"/>
    </location>
</feature>
<evidence type="ECO:0000256" key="1">
    <source>
        <dbReference type="SAM" id="MobiDB-lite"/>
    </source>
</evidence>
<dbReference type="BioCyc" id="AURANTIMONAS:SI859A1_01191-MONOMER"/>
<dbReference type="Proteomes" id="UP000000321">
    <property type="component" value="Unassembled WGS sequence"/>
</dbReference>
<reference evidence="2 3" key="1">
    <citation type="journal article" date="2008" name="Appl. Environ. Microbiol.">
        <title>Genomic insights into Mn(II) oxidation by the marine alphaproteobacterium Aurantimonas sp. strain SI85-9A1.</title>
        <authorList>
            <person name="Dick G.J."/>
            <person name="Podell S."/>
            <person name="Johnson H.A."/>
            <person name="Rivera-Espinoza Y."/>
            <person name="Bernier-Latmani R."/>
            <person name="McCarthy J.K."/>
            <person name="Torpey J.W."/>
            <person name="Clement B.G."/>
            <person name="Gaasterland T."/>
            <person name="Tebo B.M."/>
        </authorList>
    </citation>
    <scope>NUCLEOTIDE SEQUENCE [LARGE SCALE GENOMIC DNA]</scope>
    <source>
        <strain evidence="2 3">SI85-9A1</strain>
    </source>
</reference>
<accession>Q1YJC8</accession>